<dbReference type="InterPro" id="IPR036938">
    <property type="entry name" value="PAP2/HPO_sf"/>
</dbReference>
<dbReference type="VEuPathDB" id="MicrosporidiaDB:NEQG_00247"/>
<reference evidence="3" key="1">
    <citation type="submission" date="2011-01" db="EMBL/GenBank/DDBJ databases">
        <title>The Genome Sequence of Nematocida parisii strain ERTm3.</title>
        <authorList>
            <consortium name="The Broad Institute Genome Sequencing Platform"/>
            <consortium name="The Broad Institute Genome Sequencing Center for Infectious Disease"/>
            <person name="Cuomo C."/>
            <person name="Troemel E."/>
            <person name="Young S.K."/>
            <person name="Zeng Q."/>
            <person name="Gargeya S."/>
            <person name="Fitzgerald M."/>
            <person name="Haas B."/>
            <person name="Abouelleil A."/>
            <person name="Alvarado L."/>
            <person name="Arachchi H.M."/>
            <person name="Berlin A."/>
            <person name="Chapman S.B."/>
            <person name="Gearin G."/>
            <person name="Goldberg J."/>
            <person name="Griggs A."/>
            <person name="Gujja S."/>
            <person name="Hansen M."/>
            <person name="Heiman D."/>
            <person name="Howarth C."/>
            <person name="Larimer J."/>
            <person name="Lui A."/>
            <person name="MacDonald P.J.P."/>
            <person name="McCowen C."/>
            <person name="Montmayeur A."/>
            <person name="Murphy C."/>
            <person name="Neiman D."/>
            <person name="Pearson M."/>
            <person name="Priest M."/>
            <person name="Roberts A."/>
            <person name="Saif S."/>
            <person name="Shea T."/>
            <person name="Sisk P."/>
            <person name="Stolte C."/>
            <person name="Sykes S."/>
            <person name="Wortman J."/>
            <person name="Nusbaum C."/>
            <person name="Birren B."/>
        </authorList>
    </citation>
    <scope>NUCLEOTIDE SEQUENCE</scope>
    <source>
        <strain evidence="3">ERTm3</strain>
    </source>
</reference>
<keyword evidence="1" id="KW-1133">Transmembrane helix</keyword>
<proteinExistence type="predicted"/>
<dbReference type="Proteomes" id="UP000002872">
    <property type="component" value="Unassembled WGS sequence"/>
</dbReference>
<evidence type="ECO:0000256" key="1">
    <source>
        <dbReference type="SAM" id="Phobius"/>
    </source>
</evidence>
<keyword evidence="4" id="KW-1185">Reference proteome</keyword>
<dbReference type="EMBL" id="GL870876">
    <property type="protein sequence ID" value="EIJ89477.1"/>
    <property type="molecule type" value="Genomic_DNA"/>
</dbReference>
<dbReference type="OrthoDB" id="2186957at2759"/>
<feature type="non-terminal residue" evidence="3">
    <location>
        <position position="1"/>
    </location>
</feature>
<evidence type="ECO:0000259" key="2">
    <source>
        <dbReference type="Pfam" id="PF01569"/>
    </source>
</evidence>
<dbReference type="OMA" id="WAESAPI"/>
<accession>I3EJT0</accession>
<keyword evidence="1" id="KW-0472">Membrane</keyword>
<dbReference type="InParanoid" id="I3EJT0"/>
<feature type="domain" description="Phosphatidic acid phosphatase type 2/haloperoxidase" evidence="2">
    <location>
        <begin position="48"/>
        <end position="187"/>
    </location>
</feature>
<gene>
    <name evidence="3" type="ORF">NEQG_00247</name>
</gene>
<evidence type="ECO:0000313" key="3">
    <source>
        <dbReference type="EMBL" id="EIJ89477.1"/>
    </source>
</evidence>
<sequence>MIDGLCSNFPYYLLIGSFTHAVVFNRSKRIKYLPSHNTFFCHYFICCIISVLIKCLFNGHRPVSSNIPQGWYKLLSLPPVYGYARTVVYKYTSNILRIQPTLDILNIPIGISSIKNRYFKSGTPSSHSIISGYLISTLYRYKYNKITVILPILIPISRVIHKHHYIYQVVLGVIIGYLLELIFYYHKWK</sequence>
<dbReference type="SUPFAM" id="SSF48317">
    <property type="entry name" value="Acid phosphatase/Vanadium-dependent haloperoxidase"/>
    <property type="match status" value="1"/>
</dbReference>
<dbReference type="Gene3D" id="1.20.144.10">
    <property type="entry name" value="Phosphatidic acid phosphatase type 2/haloperoxidase"/>
    <property type="match status" value="1"/>
</dbReference>
<dbReference type="InterPro" id="IPR000326">
    <property type="entry name" value="PAP2/HPO"/>
</dbReference>
<dbReference type="HOGENOM" id="CLU_1434793_0_0_1"/>
<protein>
    <recommendedName>
        <fullName evidence="2">Phosphatidic acid phosphatase type 2/haloperoxidase domain-containing protein</fullName>
    </recommendedName>
</protein>
<dbReference type="Pfam" id="PF01569">
    <property type="entry name" value="PAP2"/>
    <property type="match status" value="1"/>
</dbReference>
<evidence type="ECO:0000313" key="4">
    <source>
        <dbReference type="Proteomes" id="UP000002872"/>
    </source>
</evidence>
<feature type="transmembrane region" description="Helical" evidence="1">
    <location>
        <begin position="166"/>
        <end position="185"/>
    </location>
</feature>
<organism evidence="3 4">
    <name type="scientific">Nematocida parisii (strain ERTm3)</name>
    <name type="common">Nematode killer fungus</name>
    <dbReference type="NCBI Taxonomy" id="935791"/>
    <lineage>
        <taxon>Eukaryota</taxon>
        <taxon>Fungi</taxon>
        <taxon>Fungi incertae sedis</taxon>
        <taxon>Microsporidia</taxon>
        <taxon>Nematocida</taxon>
    </lineage>
</organism>
<feature type="transmembrane region" description="Helical" evidence="1">
    <location>
        <begin position="37"/>
        <end position="57"/>
    </location>
</feature>
<keyword evidence="1" id="KW-0812">Transmembrane</keyword>
<feature type="transmembrane region" description="Helical" evidence="1">
    <location>
        <begin position="143"/>
        <end position="160"/>
    </location>
</feature>
<dbReference type="AlphaFoldDB" id="I3EJT0"/>
<name>I3EJT0_NEMP3</name>